<proteinExistence type="predicted"/>
<accession>A0A1Y2FZZ3</accession>
<protein>
    <recommendedName>
        <fullName evidence="6">C2H2-type domain-containing protein</fullName>
    </recommendedName>
</protein>
<evidence type="ECO:0000313" key="8">
    <source>
        <dbReference type="Proteomes" id="UP000193467"/>
    </source>
</evidence>
<dbReference type="GO" id="GO:0005681">
    <property type="term" value="C:spliceosomal complex"/>
    <property type="evidence" value="ECO:0007669"/>
    <property type="project" value="InterPro"/>
</dbReference>
<evidence type="ECO:0000256" key="5">
    <source>
        <dbReference type="SAM" id="MobiDB-lite"/>
    </source>
</evidence>
<dbReference type="SMART" id="SM00451">
    <property type="entry name" value="ZnF_U1"/>
    <property type="match status" value="1"/>
</dbReference>
<dbReference type="GO" id="GO:0003676">
    <property type="term" value="F:nucleic acid binding"/>
    <property type="evidence" value="ECO:0007669"/>
    <property type="project" value="InterPro"/>
</dbReference>
<name>A0A1Y2FZZ3_9BASI</name>
<dbReference type="Pfam" id="PF12874">
    <property type="entry name" value="zf-met"/>
    <property type="match status" value="1"/>
</dbReference>
<keyword evidence="1" id="KW-0479">Metal-binding</keyword>
<gene>
    <name evidence="7" type="ORF">BCR35DRAFT_300272</name>
</gene>
<dbReference type="AlphaFoldDB" id="A0A1Y2FZZ3"/>
<comment type="caution">
    <text evidence="7">The sequence shown here is derived from an EMBL/GenBank/DDBJ whole genome shotgun (WGS) entry which is preliminary data.</text>
</comment>
<feature type="region of interest" description="Disordered" evidence="5">
    <location>
        <begin position="1"/>
        <end position="75"/>
    </location>
</feature>
<dbReference type="PANTHER" id="PTHR45986">
    <property type="entry name" value="ZINC FINGER MATRIN-TYPE PROTEIN 2"/>
    <property type="match status" value="1"/>
</dbReference>
<dbReference type="InterPro" id="IPR013087">
    <property type="entry name" value="Znf_C2H2_type"/>
</dbReference>
<dbReference type="GO" id="GO:0046540">
    <property type="term" value="C:U4/U6 x U5 tri-snRNP complex"/>
    <property type="evidence" value="ECO:0007669"/>
    <property type="project" value="TreeGrafter"/>
</dbReference>
<evidence type="ECO:0000256" key="4">
    <source>
        <dbReference type="ARBA" id="ARBA00023242"/>
    </source>
</evidence>
<dbReference type="InterPro" id="IPR040107">
    <property type="entry name" value="Snu23"/>
</dbReference>
<dbReference type="SUPFAM" id="SSF57667">
    <property type="entry name" value="beta-beta-alpha zinc fingers"/>
    <property type="match status" value="1"/>
</dbReference>
<dbReference type="FunCoup" id="A0A1Y2FZZ3">
    <property type="interactions" value="354"/>
</dbReference>
<dbReference type="STRING" id="106004.A0A1Y2FZZ3"/>
<feature type="compositionally biased region" description="Basic and acidic residues" evidence="5">
    <location>
        <begin position="58"/>
        <end position="75"/>
    </location>
</feature>
<feature type="compositionally biased region" description="Gly residues" evidence="5">
    <location>
        <begin position="217"/>
        <end position="226"/>
    </location>
</feature>
<evidence type="ECO:0000256" key="2">
    <source>
        <dbReference type="ARBA" id="ARBA00022771"/>
    </source>
</evidence>
<dbReference type="Proteomes" id="UP000193467">
    <property type="component" value="Unassembled WGS sequence"/>
</dbReference>
<evidence type="ECO:0000256" key="3">
    <source>
        <dbReference type="ARBA" id="ARBA00022833"/>
    </source>
</evidence>
<dbReference type="PROSITE" id="PS00028">
    <property type="entry name" value="ZINC_FINGER_C2H2_1"/>
    <property type="match status" value="1"/>
</dbReference>
<evidence type="ECO:0000256" key="1">
    <source>
        <dbReference type="ARBA" id="ARBA00022723"/>
    </source>
</evidence>
<feature type="compositionally biased region" description="Basic and acidic residues" evidence="5">
    <location>
        <begin position="17"/>
        <end position="50"/>
    </location>
</feature>
<evidence type="ECO:0000313" key="7">
    <source>
        <dbReference type="EMBL" id="ORY89788.1"/>
    </source>
</evidence>
<evidence type="ECO:0000259" key="6">
    <source>
        <dbReference type="PROSITE" id="PS00028"/>
    </source>
</evidence>
<dbReference type="GO" id="GO:0008270">
    <property type="term" value="F:zinc ion binding"/>
    <property type="evidence" value="ECO:0007669"/>
    <property type="project" value="UniProtKB-KW"/>
</dbReference>
<sequence>MSKKEGAYGAKSSSDTSFRKEWNQEEYTERAKEKDREQHERALEAEEYAKKGKKPPRKKDDLPKPTELMKARDAPLELDKNLNKTIIINAGAGSGAGQPGFFCDVCKRTYKDSTGYLDHINGRSHLRRLGQTTKVVKSTLNDVRLKIADLRAKTAATTESKKYDFAERIKEIKDAEQKGKEEAKEAKRRKKDEEAKAKEAEMGGGADEEMMKMMGFGSFGQGGVKA</sequence>
<dbReference type="InterPro" id="IPR003604">
    <property type="entry name" value="Matrin/U1-like-C_Znf_C2H2"/>
</dbReference>
<reference evidence="7 8" key="1">
    <citation type="submission" date="2016-07" db="EMBL/GenBank/DDBJ databases">
        <title>Pervasive Adenine N6-methylation of Active Genes in Fungi.</title>
        <authorList>
            <consortium name="DOE Joint Genome Institute"/>
            <person name="Mondo S.J."/>
            <person name="Dannebaum R.O."/>
            <person name="Kuo R.C."/>
            <person name="Labutti K."/>
            <person name="Haridas S."/>
            <person name="Kuo A."/>
            <person name="Salamov A."/>
            <person name="Ahrendt S.R."/>
            <person name="Lipzen A."/>
            <person name="Sullivan W."/>
            <person name="Andreopoulos W.B."/>
            <person name="Clum A."/>
            <person name="Lindquist E."/>
            <person name="Daum C."/>
            <person name="Ramamoorthy G.K."/>
            <person name="Gryganskyi A."/>
            <person name="Culley D."/>
            <person name="Magnuson J.K."/>
            <person name="James T.Y."/>
            <person name="O'Malley M.A."/>
            <person name="Stajich J.E."/>
            <person name="Spatafora J.W."/>
            <person name="Visel A."/>
            <person name="Grigoriev I.V."/>
        </authorList>
    </citation>
    <scope>NUCLEOTIDE SEQUENCE [LARGE SCALE GENOMIC DNA]</scope>
    <source>
        <strain evidence="7 8">62-1032</strain>
    </source>
</reference>
<dbReference type="GO" id="GO:0000398">
    <property type="term" value="P:mRNA splicing, via spliceosome"/>
    <property type="evidence" value="ECO:0007669"/>
    <property type="project" value="InterPro"/>
</dbReference>
<keyword evidence="3" id="KW-0862">Zinc</keyword>
<keyword evidence="4" id="KW-0539">Nucleus</keyword>
<dbReference type="InterPro" id="IPR036236">
    <property type="entry name" value="Znf_C2H2_sf"/>
</dbReference>
<feature type="domain" description="C2H2-type" evidence="6">
    <location>
        <begin position="103"/>
        <end position="125"/>
    </location>
</feature>
<dbReference type="InParanoid" id="A0A1Y2FZZ3"/>
<dbReference type="PANTHER" id="PTHR45986:SF1">
    <property type="entry name" value="ZINC FINGER MATRIN-TYPE PROTEIN 2"/>
    <property type="match status" value="1"/>
</dbReference>
<dbReference type="EMBL" id="MCGR01000005">
    <property type="protein sequence ID" value="ORY89788.1"/>
    <property type="molecule type" value="Genomic_DNA"/>
</dbReference>
<keyword evidence="2" id="KW-0863">Zinc-finger</keyword>
<feature type="region of interest" description="Disordered" evidence="5">
    <location>
        <begin position="174"/>
        <end position="226"/>
    </location>
</feature>
<organism evidence="7 8">
    <name type="scientific">Leucosporidium creatinivorum</name>
    <dbReference type="NCBI Taxonomy" id="106004"/>
    <lineage>
        <taxon>Eukaryota</taxon>
        <taxon>Fungi</taxon>
        <taxon>Dikarya</taxon>
        <taxon>Basidiomycota</taxon>
        <taxon>Pucciniomycotina</taxon>
        <taxon>Microbotryomycetes</taxon>
        <taxon>Leucosporidiales</taxon>
        <taxon>Leucosporidium</taxon>
    </lineage>
</organism>
<feature type="compositionally biased region" description="Basic and acidic residues" evidence="5">
    <location>
        <begin position="174"/>
        <end position="201"/>
    </location>
</feature>
<dbReference type="OrthoDB" id="30343at2759"/>
<keyword evidence="8" id="KW-1185">Reference proteome</keyword>